<evidence type="ECO:0000256" key="5">
    <source>
        <dbReference type="ARBA" id="ARBA00022573"/>
    </source>
</evidence>
<comment type="caution">
    <text evidence="11">The sequence shown here is derived from an EMBL/GenBank/DDBJ whole genome shotgun (WGS) entry which is preliminary data.</text>
</comment>
<organism evidence="11 12">
    <name type="scientific">Candidatus Methylumidiphilus alinenensis</name>
    <dbReference type="NCBI Taxonomy" id="2202197"/>
    <lineage>
        <taxon>Bacteria</taxon>
        <taxon>Pseudomonadati</taxon>
        <taxon>Pseudomonadota</taxon>
        <taxon>Gammaproteobacteria</taxon>
        <taxon>Methylococcales</taxon>
        <taxon>Candidatus Methylumidiphilus</taxon>
    </lineage>
</organism>
<comment type="similarity">
    <text evidence="2 10">Belongs to the CobT family.</text>
</comment>
<evidence type="ECO:0000256" key="2">
    <source>
        <dbReference type="ARBA" id="ARBA00007110"/>
    </source>
</evidence>
<dbReference type="SUPFAM" id="SSF52733">
    <property type="entry name" value="Nicotinate mononucleotide:5,6-dimethylbenzimidazole phosphoribosyltransferase (CobT)"/>
    <property type="match status" value="1"/>
</dbReference>
<dbReference type="HAMAP" id="MF_00230">
    <property type="entry name" value="CobT"/>
    <property type="match status" value="1"/>
</dbReference>
<evidence type="ECO:0000313" key="11">
    <source>
        <dbReference type="EMBL" id="PZN80645.1"/>
    </source>
</evidence>
<dbReference type="Pfam" id="PF02277">
    <property type="entry name" value="DBI_PRT"/>
    <property type="match status" value="1"/>
</dbReference>
<keyword evidence="6 10" id="KW-0328">Glycosyltransferase</keyword>
<evidence type="ECO:0000313" key="12">
    <source>
        <dbReference type="Proteomes" id="UP000249396"/>
    </source>
</evidence>
<dbReference type="NCBIfam" id="TIGR03160">
    <property type="entry name" value="cobT_DBIPRT"/>
    <property type="match status" value="1"/>
</dbReference>
<evidence type="ECO:0000256" key="10">
    <source>
        <dbReference type="HAMAP-Rule" id="MF_00230"/>
    </source>
</evidence>
<evidence type="ECO:0000256" key="3">
    <source>
        <dbReference type="ARBA" id="ARBA00011991"/>
    </source>
</evidence>
<dbReference type="CDD" id="cd02439">
    <property type="entry name" value="DMB-PRT_CobT"/>
    <property type="match status" value="1"/>
</dbReference>
<dbReference type="Gene3D" id="1.10.1610.10">
    <property type="match status" value="1"/>
</dbReference>
<sequence>MDWTMPEINAPCPATRRQALERQSQLTKPPGSLGRLEDLAVHFAAMQGKAKPTLDRVWISVFAADHGIAEERVSAFPQTVTRLMLRNFVQGGAAISVLAHHLDARLEVVDVGVAEPLEDCKEIIIARAGKGTANFTKQSAMDETQLLSSLSAGSAAARRAVEYGAEIFLGGEMGIANTTSATAMACALLNVVPDLLVGPGTGLDKLGVAHKSAVIARALNYHAAGLQTPMEILRHLGGFEIAALTGAYLEAASLQLPVLVDGFISSVAALLAVRLQPVCSQWLIYAHRSAEPGHRLVLDALDAQPILDLSMRLGEGSGAAVALPILRAACLLHGEMATFAEAGIPTK</sequence>
<dbReference type="InterPro" id="IPR023195">
    <property type="entry name" value="Nict_dMeBzImd_PRibTrfase_N"/>
</dbReference>
<comment type="pathway">
    <text evidence="1 10">Nucleoside biosynthesis; alpha-ribazole biosynthesis; alpha-ribazole from 5,6-dimethylbenzimidazole: step 1/2.</text>
</comment>
<dbReference type="GO" id="GO:0009236">
    <property type="term" value="P:cobalamin biosynthetic process"/>
    <property type="evidence" value="ECO:0007669"/>
    <property type="project" value="UniProtKB-UniRule"/>
</dbReference>
<evidence type="ECO:0000256" key="6">
    <source>
        <dbReference type="ARBA" id="ARBA00022676"/>
    </source>
</evidence>
<accession>A0A2W4R8Z4</accession>
<evidence type="ECO:0000256" key="7">
    <source>
        <dbReference type="ARBA" id="ARBA00022679"/>
    </source>
</evidence>
<keyword evidence="7 10" id="KW-0808">Transferase</keyword>
<proteinExistence type="inferred from homology"/>
<dbReference type="Gene3D" id="3.40.50.10210">
    <property type="match status" value="1"/>
</dbReference>
<name>A0A2W4R8Z4_9GAMM</name>
<evidence type="ECO:0000256" key="4">
    <source>
        <dbReference type="ARBA" id="ARBA00015486"/>
    </source>
</evidence>
<dbReference type="InterPro" id="IPR003200">
    <property type="entry name" value="Nict_dMeBzImd_PRibTrfase"/>
</dbReference>
<gene>
    <name evidence="10 11" type="primary">cobT</name>
    <name evidence="11" type="ORF">DM484_09595</name>
</gene>
<dbReference type="InterPro" id="IPR017846">
    <property type="entry name" value="Nict_dMeBzImd_PRibTrfase_bact"/>
</dbReference>
<dbReference type="EMBL" id="QJPH01000279">
    <property type="protein sequence ID" value="PZN80645.1"/>
    <property type="molecule type" value="Genomic_DNA"/>
</dbReference>
<feature type="active site" description="Proton acceptor" evidence="10">
    <location>
        <position position="315"/>
    </location>
</feature>
<protein>
    <recommendedName>
        <fullName evidence="4 10">Nicotinate-nucleotide--dimethylbenzimidazole phosphoribosyltransferase</fullName>
        <shortName evidence="10">NN:DBI PRT</shortName>
        <ecNumber evidence="3 10">2.4.2.21</ecNumber>
    </recommendedName>
    <alternativeName>
        <fullName evidence="8 10">N(1)-alpha-phosphoribosyltransferase</fullName>
    </alternativeName>
</protein>
<dbReference type="PANTHER" id="PTHR43463:SF1">
    <property type="entry name" value="NICOTINATE-NUCLEOTIDE--DIMETHYLBENZIMIDAZOLE PHOSPHORIBOSYLTRANSFERASE"/>
    <property type="match status" value="1"/>
</dbReference>
<dbReference type="EC" id="2.4.2.21" evidence="3 10"/>
<dbReference type="NCBIfam" id="NF000996">
    <property type="entry name" value="PRK00105.1"/>
    <property type="match status" value="1"/>
</dbReference>
<evidence type="ECO:0000256" key="9">
    <source>
        <dbReference type="ARBA" id="ARBA00047340"/>
    </source>
</evidence>
<comment type="function">
    <text evidence="10">Catalyzes the synthesis of alpha-ribazole-5'-phosphate from nicotinate mononucleotide (NAMN) and 5,6-dimethylbenzimidazole (DMB).</text>
</comment>
<dbReference type="GO" id="GO:0008939">
    <property type="term" value="F:nicotinate-nucleotide-dimethylbenzimidazole phosphoribosyltransferase activity"/>
    <property type="evidence" value="ECO:0007669"/>
    <property type="project" value="UniProtKB-UniRule"/>
</dbReference>
<evidence type="ECO:0000256" key="1">
    <source>
        <dbReference type="ARBA" id="ARBA00005049"/>
    </source>
</evidence>
<dbReference type="AlphaFoldDB" id="A0A2W4R8Z4"/>
<keyword evidence="5 10" id="KW-0169">Cobalamin biosynthesis</keyword>
<dbReference type="InterPro" id="IPR036087">
    <property type="entry name" value="Nict_dMeBzImd_PRibTrfase_sf"/>
</dbReference>
<dbReference type="FunFam" id="3.40.50.10210:FF:000001">
    <property type="entry name" value="Nicotinate-nucleotide--dimethylbenzimidazole phosphoribosyltransferase"/>
    <property type="match status" value="1"/>
</dbReference>
<dbReference type="UniPathway" id="UPA00061">
    <property type="reaction ID" value="UER00516"/>
</dbReference>
<comment type="catalytic activity">
    <reaction evidence="9 10">
        <text>5,6-dimethylbenzimidazole + nicotinate beta-D-ribonucleotide = alpha-ribazole 5'-phosphate + nicotinate + H(+)</text>
        <dbReference type="Rhea" id="RHEA:11196"/>
        <dbReference type="ChEBI" id="CHEBI:15378"/>
        <dbReference type="ChEBI" id="CHEBI:15890"/>
        <dbReference type="ChEBI" id="CHEBI:32544"/>
        <dbReference type="ChEBI" id="CHEBI:57502"/>
        <dbReference type="ChEBI" id="CHEBI:57918"/>
        <dbReference type="EC" id="2.4.2.21"/>
    </reaction>
</comment>
<dbReference type="PANTHER" id="PTHR43463">
    <property type="entry name" value="NICOTINATE-NUCLEOTIDE--DIMETHYLBENZIMIDAZOLE PHOSPHORIBOSYLTRANSFERASE"/>
    <property type="match status" value="1"/>
</dbReference>
<reference evidence="11 12" key="1">
    <citation type="journal article" date="2018" name="Aquat. Microb. Ecol.">
        <title>Gammaproteobacterial methanotrophs dominate.</title>
        <authorList>
            <person name="Rissanen A.J."/>
            <person name="Saarenheimo J."/>
            <person name="Tiirola M."/>
            <person name="Peura S."/>
            <person name="Aalto S.L."/>
            <person name="Karvinen A."/>
            <person name="Nykanen H."/>
        </authorList>
    </citation>
    <scope>NUCLEOTIDE SEQUENCE [LARGE SCALE GENOMIC DNA]</scope>
    <source>
        <strain evidence="11">AMbin10</strain>
    </source>
</reference>
<evidence type="ECO:0000256" key="8">
    <source>
        <dbReference type="ARBA" id="ARBA00030686"/>
    </source>
</evidence>
<dbReference type="Proteomes" id="UP000249396">
    <property type="component" value="Unassembled WGS sequence"/>
</dbReference>